<evidence type="ECO:0000313" key="1">
    <source>
        <dbReference type="EMBL" id="GAA0454152.1"/>
    </source>
</evidence>
<gene>
    <name evidence="1" type="ORF">GCM10009544_16160</name>
</gene>
<evidence type="ECO:0000313" key="2">
    <source>
        <dbReference type="Proteomes" id="UP001499895"/>
    </source>
</evidence>
<protein>
    <recommendedName>
        <fullName evidence="3">ANTAR domain-containing protein</fullName>
    </recommendedName>
</protein>
<name>A0ABN0ZNW6_9ACTN</name>
<comment type="caution">
    <text evidence="1">The sequence shown here is derived from an EMBL/GenBank/DDBJ whole genome shotgun (WGS) entry which is preliminary data.</text>
</comment>
<sequence length="63" mass="6698">MPTPTPEQIEKAGRLLQRGGILGRGSSKFADELVQQAEEAGMDSQQVALAILSAAAKHKPRRG</sequence>
<dbReference type="Proteomes" id="UP001499895">
    <property type="component" value="Unassembled WGS sequence"/>
</dbReference>
<accession>A0ABN0ZNW6</accession>
<dbReference type="EMBL" id="BAAAHB010000011">
    <property type="protein sequence ID" value="GAA0454152.1"/>
    <property type="molecule type" value="Genomic_DNA"/>
</dbReference>
<reference evidence="1 2" key="1">
    <citation type="journal article" date="2019" name="Int. J. Syst. Evol. Microbiol.">
        <title>The Global Catalogue of Microorganisms (GCM) 10K type strain sequencing project: providing services to taxonomists for standard genome sequencing and annotation.</title>
        <authorList>
            <consortium name="The Broad Institute Genomics Platform"/>
            <consortium name="The Broad Institute Genome Sequencing Center for Infectious Disease"/>
            <person name="Wu L."/>
            <person name="Ma J."/>
        </authorList>
    </citation>
    <scope>NUCLEOTIDE SEQUENCE [LARGE SCALE GENOMIC DNA]</scope>
    <source>
        <strain evidence="1 2">JCM 10649</strain>
    </source>
</reference>
<dbReference type="RefSeq" id="WP_344087926.1">
    <property type="nucleotide sequence ID" value="NZ_BAAAHB010000011.1"/>
</dbReference>
<keyword evidence="2" id="KW-1185">Reference proteome</keyword>
<proteinExistence type="predicted"/>
<organism evidence="1 2">
    <name type="scientific">Streptomyces stramineus</name>
    <dbReference type="NCBI Taxonomy" id="173861"/>
    <lineage>
        <taxon>Bacteria</taxon>
        <taxon>Bacillati</taxon>
        <taxon>Actinomycetota</taxon>
        <taxon>Actinomycetes</taxon>
        <taxon>Kitasatosporales</taxon>
        <taxon>Streptomycetaceae</taxon>
        <taxon>Streptomyces</taxon>
    </lineage>
</organism>
<evidence type="ECO:0008006" key="3">
    <source>
        <dbReference type="Google" id="ProtNLM"/>
    </source>
</evidence>